<sequence length="321" mass="34989">MTQLPKQADLESTDMFVPVQETTPSSPKPALITNKKKMLGISAATVLLGGAVGLAIANNVGEGEETLPSGTANLPSPTEIETGRLPQDIDVAGKVTDDMSFEQAFKAARDEVGEVGVFNWHGLWYNTFEKEEWSELSLEQRQEFVEAVTGEKLPVKLYSPQQTTHDTTSKIQEQQLEPTIIEGYLNGQRVMGLDFNQDGVIDTLVMDGQDGSTYRVVDATGDDGLDTVYRYDSLNGDLTGVVGLGQPFVLSNDDFSQQLENSMSQEVIDSILEPETTVASPILMADLPTEAPEEDPDEYVASSSEPDDTYINNGDVHDMED</sequence>
<evidence type="ECO:0000313" key="2">
    <source>
        <dbReference type="EMBL" id="MBC3793106.1"/>
    </source>
</evidence>
<name>A0ABR6WB05_9BACT</name>
<feature type="region of interest" description="Disordered" evidence="1">
    <location>
        <begin position="283"/>
        <end position="321"/>
    </location>
</feature>
<keyword evidence="3" id="KW-1185">Reference proteome</keyword>
<feature type="region of interest" description="Disordered" evidence="1">
    <location>
        <begin position="1"/>
        <end position="31"/>
    </location>
</feature>
<comment type="caution">
    <text evidence="2">The sequence shown here is derived from an EMBL/GenBank/DDBJ whole genome shotgun (WGS) entry which is preliminary data.</text>
</comment>
<dbReference type="EMBL" id="VFIA01000022">
    <property type="protein sequence ID" value="MBC3793106.1"/>
    <property type="molecule type" value="Genomic_DNA"/>
</dbReference>
<accession>A0ABR6WB05</accession>
<protein>
    <submittedName>
        <fullName evidence="2">Uncharacterized protein</fullName>
    </submittedName>
</protein>
<organism evidence="2 3">
    <name type="scientific">Spirosoma utsteinense</name>
    <dbReference type="NCBI Taxonomy" id="2585773"/>
    <lineage>
        <taxon>Bacteria</taxon>
        <taxon>Pseudomonadati</taxon>
        <taxon>Bacteroidota</taxon>
        <taxon>Cytophagia</taxon>
        <taxon>Cytophagales</taxon>
        <taxon>Cytophagaceae</taxon>
        <taxon>Spirosoma</taxon>
    </lineage>
</organism>
<proteinExistence type="predicted"/>
<evidence type="ECO:0000313" key="3">
    <source>
        <dbReference type="Proteomes" id="UP000700732"/>
    </source>
</evidence>
<evidence type="ECO:0000256" key="1">
    <source>
        <dbReference type="SAM" id="MobiDB-lite"/>
    </source>
</evidence>
<dbReference type="RefSeq" id="WP_186738885.1">
    <property type="nucleotide sequence ID" value="NZ_VFIA01000022.1"/>
</dbReference>
<dbReference type="Proteomes" id="UP000700732">
    <property type="component" value="Unassembled WGS sequence"/>
</dbReference>
<gene>
    <name evidence="2" type="ORF">FH603_3623</name>
</gene>
<reference evidence="2 3" key="1">
    <citation type="submission" date="2019-06" db="EMBL/GenBank/DDBJ databases">
        <title>Spirosoma utsteinense sp. nov. isolated from Antarctic ice-free soils.</title>
        <authorList>
            <person name="Tahon G."/>
        </authorList>
    </citation>
    <scope>NUCLEOTIDE SEQUENCE [LARGE SCALE GENOMIC DNA]</scope>
    <source>
        <strain evidence="2 3">LMG 31447</strain>
    </source>
</reference>